<sequence>MPKNNKKDLDDIPKNILKALKFIFVNHMDQVLKVALLNSYYPKEEKLLPRPLPKTLLAQLPS</sequence>
<evidence type="ECO:0000259" key="1">
    <source>
        <dbReference type="Pfam" id="PF05362"/>
    </source>
</evidence>
<dbReference type="InterPro" id="IPR008269">
    <property type="entry name" value="Lon_proteolytic"/>
</dbReference>
<dbReference type="EMBL" id="MFIY01000013">
    <property type="protein sequence ID" value="OGG00343.1"/>
    <property type="molecule type" value="Genomic_DNA"/>
</dbReference>
<dbReference type="GO" id="GO:0004176">
    <property type="term" value="F:ATP-dependent peptidase activity"/>
    <property type="evidence" value="ECO:0007669"/>
    <property type="project" value="InterPro"/>
</dbReference>
<gene>
    <name evidence="2" type="ORF">A2Y99_00965</name>
</gene>
<accession>A0A1F5YJV1</accession>
<organism evidence="2 3">
    <name type="scientific">Candidatus Gottesmanbacteria bacterium RBG_13_37_7</name>
    <dbReference type="NCBI Taxonomy" id="1798369"/>
    <lineage>
        <taxon>Bacteria</taxon>
        <taxon>Candidatus Gottesmaniibacteriota</taxon>
    </lineage>
</organism>
<dbReference type="GO" id="GO:0006508">
    <property type="term" value="P:proteolysis"/>
    <property type="evidence" value="ECO:0007669"/>
    <property type="project" value="InterPro"/>
</dbReference>
<name>A0A1F5YJV1_9BACT</name>
<feature type="domain" description="Lon proteolytic" evidence="1">
    <location>
        <begin position="1"/>
        <end position="37"/>
    </location>
</feature>
<comment type="caution">
    <text evidence="2">The sequence shown here is derived from an EMBL/GenBank/DDBJ whole genome shotgun (WGS) entry which is preliminary data.</text>
</comment>
<dbReference type="Proteomes" id="UP000178230">
    <property type="component" value="Unassembled WGS sequence"/>
</dbReference>
<dbReference type="InterPro" id="IPR014721">
    <property type="entry name" value="Ribsml_uS5_D2-typ_fold_subgr"/>
</dbReference>
<evidence type="ECO:0000313" key="3">
    <source>
        <dbReference type="Proteomes" id="UP000178230"/>
    </source>
</evidence>
<dbReference type="Gene3D" id="3.30.230.10">
    <property type="match status" value="1"/>
</dbReference>
<dbReference type="GO" id="GO:0004252">
    <property type="term" value="F:serine-type endopeptidase activity"/>
    <property type="evidence" value="ECO:0007669"/>
    <property type="project" value="InterPro"/>
</dbReference>
<reference evidence="2 3" key="1">
    <citation type="journal article" date="2016" name="Nat. Commun.">
        <title>Thousands of microbial genomes shed light on interconnected biogeochemical processes in an aquifer system.</title>
        <authorList>
            <person name="Anantharaman K."/>
            <person name="Brown C.T."/>
            <person name="Hug L.A."/>
            <person name="Sharon I."/>
            <person name="Castelle C.J."/>
            <person name="Probst A.J."/>
            <person name="Thomas B.C."/>
            <person name="Singh A."/>
            <person name="Wilkins M.J."/>
            <person name="Karaoz U."/>
            <person name="Brodie E.L."/>
            <person name="Williams K.H."/>
            <person name="Hubbard S.S."/>
            <person name="Banfield J.F."/>
        </authorList>
    </citation>
    <scope>NUCLEOTIDE SEQUENCE [LARGE SCALE GENOMIC DNA]</scope>
</reference>
<dbReference type="Pfam" id="PF05362">
    <property type="entry name" value="Lon_C"/>
    <property type="match status" value="1"/>
</dbReference>
<evidence type="ECO:0000313" key="2">
    <source>
        <dbReference type="EMBL" id="OGG00343.1"/>
    </source>
</evidence>
<protein>
    <recommendedName>
        <fullName evidence="1">Lon proteolytic domain-containing protein</fullName>
    </recommendedName>
</protein>
<proteinExistence type="predicted"/>
<dbReference type="AlphaFoldDB" id="A0A1F5YJV1"/>